<feature type="domain" description="Signal transduction histidine kinase subgroup 3 dimerisation and phosphoacceptor" evidence="10">
    <location>
        <begin position="199"/>
        <end position="263"/>
    </location>
</feature>
<feature type="transmembrane region" description="Helical" evidence="9">
    <location>
        <begin position="90"/>
        <end position="113"/>
    </location>
</feature>
<comment type="caution">
    <text evidence="11">The sequence shown here is derived from an EMBL/GenBank/DDBJ whole genome shotgun (WGS) entry which is preliminary data.</text>
</comment>
<dbReference type="EC" id="2.7.13.3" evidence="2"/>
<keyword evidence="6 11" id="KW-0418">Kinase</keyword>
<feature type="transmembrane region" description="Helical" evidence="9">
    <location>
        <begin position="145"/>
        <end position="164"/>
    </location>
</feature>
<dbReference type="Gene3D" id="3.30.565.10">
    <property type="entry name" value="Histidine kinase-like ATPase, C-terminal domain"/>
    <property type="match status" value="1"/>
</dbReference>
<dbReference type="RefSeq" id="WP_354022921.1">
    <property type="nucleotide sequence ID" value="NZ_JBEPSJ010000001.1"/>
</dbReference>
<keyword evidence="8" id="KW-0902">Two-component regulatory system</keyword>
<keyword evidence="3" id="KW-0597">Phosphoprotein</keyword>
<evidence type="ECO:0000256" key="6">
    <source>
        <dbReference type="ARBA" id="ARBA00022777"/>
    </source>
</evidence>
<keyword evidence="4" id="KW-0808">Transferase</keyword>
<dbReference type="GO" id="GO:0016301">
    <property type="term" value="F:kinase activity"/>
    <property type="evidence" value="ECO:0007669"/>
    <property type="project" value="UniProtKB-KW"/>
</dbReference>
<evidence type="ECO:0000259" key="10">
    <source>
        <dbReference type="Pfam" id="PF07730"/>
    </source>
</evidence>
<gene>
    <name evidence="11" type="ORF">ABIE21_000196</name>
</gene>
<dbReference type="Gene3D" id="1.20.5.1930">
    <property type="match status" value="1"/>
</dbReference>
<evidence type="ECO:0000256" key="1">
    <source>
        <dbReference type="ARBA" id="ARBA00000085"/>
    </source>
</evidence>
<feature type="transmembrane region" description="Helical" evidence="9">
    <location>
        <begin position="120"/>
        <end position="139"/>
    </location>
</feature>
<dbReference type="PANTHER" id="PTHR24421">
    <property type="entry name" value="NITRATE/NITRITE SENSOR PROTEIN NARX-RELATED"/>
    <property type="match status" value="1"/>
</dbReference>
<dbReference type="EMBL" id="JBEPSJ010000001">
    <property type="protein sequence ID" value="MET4580706.1"/>
    <property type="molecule type" value="Genomic_DNA"/>
</dbReference>
<dbReference type="Proteomes" id="UP001549257">
    <property type="component" value="Unassembled WGS sequence"/>
</dbReference>
<name>A0ABV2QI34_9MICO</name>
<keyword evidence="5" id="KW-0547">Nucleotide-binding</keyword>
<keyword evidence="12" id="KW-1185">Reference proteome</keyword>
<evidence type="ECO:0000256" key="7">
    <source>
        <dbReference type="ARBA" id="ARBA00022840"/>
    </source>
</evidence>
<evidence type="ECO:0000256" key="8">
    <source>
        <dbReference type="ARBA" id="ARBA00023012"/>
    </source>
</evidence>
<dbReference type="Pfam" id="PF07730">
    <property type="entry name" value="HisKA_3"/>
    <property type="match status" value="1"/>
</dbReference>
<evidence type="ECO:0000313" key="11">
    <source>
        <dbReference type="EMBL" id="MET4580706.1"/>
    </source>
</evidence>
<organism evidence="11 12">
    <name type="scientific">Conyzicola nivalis</name>
    <dbReference type="NCBI Taxonomy" id="1477021"/>
    <lineage>
        <taxon>Bacteria</taxon>
        <taxon>Bacillati</taxon>
        <taxon>Actinomycetota</taxon>
        <taxon>Actinomycetes</taxon>
        <taxon>Micrococcales</taxon>
        <taxon>Microbacteriaceae</taxon>
        <taxon>Conyzicola</taxon>
    </lineage>
</organism>
<evidence type="ECO:0000256" key="3">
    <source>
        <dbReference type="ARBA" id="ARBA00022553"/>
    </source>
</evidence>
<accession>A0ABV2QI34</accession>
<evidence type="ECO:0000256" key="2">
    <source>
        <dbReference type="ARBA" id="ARBA00012438"/>
    </source>
</evidence>
<dbReference type="PANTHER" id="PTHR24421:SF10">
    <property type="entry name" value="NITRATE_NITRITE SENSOR PROTEIN NARQ"/>
    <property type="match status" value="1"/>
</dbReference>
<keyword evidence="9" id="KW-0472">Membrane</keyword>
<keyword evidence="7" id="KW-0067">ATP-binding</keyword>
<feature type="transmembrane region" description="Helical" evidence="9">
    <location>
        <begin position="53"/>
        <end position="70"/>
    </location>
</feature>
<evidence type="ECO:0000256" key="5">
    <source>
        <dbReference type="ARBA" id="ARBA00022741"/>
    </source>
</evidence>
<feature type="transmembrane region" description="Helical" evidence="9">
    <location>
        <begin position="20"/>
        <end position="41"/>
    </location>
</feature>
<sequence>MTTQQTAPPTVARAHWPEPVAAGLTFALGGALIALGVTGLWSGAFVGQGAPGSQWWFLLPLGVACGAMLLKRRAPRTALVVATAALLLDLYLGSSLGTLLAFYDVLYSAAIAASPRLRRVLVVGAAVGIAGPAVAALLAGSDLRVALFVGLQMFALLATPLWWASDVRKRNEIIALAAERTTDLERIHALSRERAVADERTAMARDVHDLVASHMSAVAIRSAAALASPPDADRDRAALEAIRESALAAHTDLRSMITLLRSTAHAPPESATLADLGGLVDRARGMGIAVRLETPEPASLADVDPATQNTAYRIAQEALMNAAKHAPGSDVVVLVSSSGDGGADLTVRSTRTVAGGGAEASAPHDGVGLVTMAERAHAVGGRLDVESGDSEWVVAAHLPGARP</sequence>
<dbReference type="InterPro" id="IPR011712">
    <property type="entry name" value="Sig_transdc_His_kin_sub3_dim/P"/>
</dbReference>
<protein>
    <recommendedName>
        <fullName evidence="2">histidine kinase</fullName>
        <ecNumber evidence="2">2.7.13.3</ecNumber>
    </recommendedName>
</protein>
<keyword evidence="9" id="KW-1133">Transmembrane helix</keyword>
<proteinExistence type="predicted"/>
<evidence type="ECO:0000256" key="9">
    <source>
        <dbReference type="SAM" id="Phobius"/>
    </source>
</evidence>
<dbReference type="SUPFAM" id="SSF55874">
    <property type="entry name" value="ATPase domain of HSP90 chaperone/DNA topoisomerase II/histidine kinase"/>
    <property type="match status" value="1"/>
</dbReference>
<evidence type="ECO:0000256" key="4">
    <source>
        <dbReference type="ARBA" id="ARBA00022679"/>
    </source>
</evidence>
<dbReference type="InterPro" id="IPR050482">
    <property type="entry name" value="Sensor_HK_TwoCompSys"/>
</dbReference>
<comment type="catalytic activity">
    <reaction evidence="1">
        <text>ATP + protein L-histidine = ADP + protein N-phospho-L-histidine.</text>
        <dbReference type="EC" id="2.7.13.3"/>
    </reaction>
</comment>
<evidence type="ECO:0000313" key="12">
    <source>
        <dbReference type="Proteomes" id="UP001549257"/>
    </source>
</evidence>
<dbReference type="InterPro" id="IPR036890">
    <property type="entry name" value="HATPase_C_sf"/>
</dbReference>
<keyword evidence="9" id="KW-0812">Transmembrane</keyword>
<reference evidence="11 12" key="1">
    <citation type="submission" date="2024-06" db="EMBL/GenBank/DDBJ databases">
        <title>Sorghum-associated microbial communities from plants grown in Nebraska, USA.</title>
        <authorList>
            <person name="Schachtman D."/>
        </authorList>
    </citation>
    <scope>NUCLEOTIDE SEQUENCE [LARGE SCALE GENOMIC DNA]</scope>
    <source>
        <strain evidence="11 12">2857</strain>
    </source>
</reference>